<proteinExistence type="predicted"/>
<keyword evidence="2" id="KW-1185">Reference proteome</keyword>
<evidence type="ECO:0000313" key="2">
    <source>
        <dbReference type="Proteomes" id="UP000229119"/>
    </source>
</evidence>
<accession>A0A2D1GPM0</accession>
<evidence type="ECO:0000313" key="1">
    <source>
        <dbReference type="EMBL" id="ATN93883.1"/>
    </source>
</evidence>
<protein>
    <submittedName>
        <fullName evidence="1">Uncharacterized protein</fullName>
    </submittedName>
</protein>
<name>A0A2D1GPM0_9CAUD</name>
<gene>
    <name evidence="1" type="ORF">LJ_22</name>
</gene>
<dbReference type="Proteomes" id="UP000229119">
    <property type="component" value="Segment"/>
</dbReference>
<organism evidence="1 2">
    <name type="scientific">Lactobacillus phage LJ</name>
    <dbReference type="NCBI Taxonomy" id="2041454"/>
    <lineage>
        <taxon>Viruses</taxon>
        <taxon>Duplodnaviria</taxon>
        <taxon>Heunggongvirae</taxon>
        <taxon>Uroviricota</taxon>
        <taxon>Caudoviricetes</taxon>
        <taxon>Junavirus</taxon>
        <taxon>Junavirus LJ</taxon>
    </lineage>
</organism>
<dbReference type="EMBL" id="MF999224">
    <property type="protein sequence ID" value="ATN93883.1"/>
    <property type="molecule type" value="Genomic_DNA"/>
</dbReference>
<reference evidence="1 2" key="1">
    <citation type="submission" date="2017-09" db="EMBL/GenBank/DDBJ databases">
        <title>Complete genomic sequence of the temperate bacteriophage LJ isolated from Lactobacillus casei.</title>
        <authorList>
            <person name="Yu M."/>
            <person name="Qi R."/>
            <person name="Jiang X."/>
            <person name="Tang T."/>
            <person name="Qiao X."/>
            <person name="Jiang Y."/>
            <person name="Wang L."/>
            <person name="Tang L."/>
            <person name="Xu Y."/>
            <person name="Li Y."/>
        </authorList>
    </citation>
    <scope>NUCLEOTIDE SEQUENCE [LARGE SCALE GENOMIC DNA]</scope>
</reference>
<sequence>MSEYFEKMSQLDRVDKKMKFKIVGRDGETVIKEFSSQYEADLYCERLNYERLERLGLIEHLNIPAIKLE</sequence>